<dbReference type="EMBL" id="MU091627">
    <property type="protein sequence ID" value="KAF7846892.1"/>
    <property type="molecule type" value="Genomic_DNA"/>
</dbReference>
<keyword evidence="1" id="KW-0812">Transmembrane</keyword>
<dbReference type="OrthoDB" id="681126at2759"/>
<organism evidence="4 5">
    <name type="scientific">Corymbia citriodora subsp. variegata</name>
    <dbReference type="NCBI Taxonomy" id="360336"/>
    <lineage>
        <taxon>Eukaryota</taxon>
        <taxon>Viridiplantae</taxon>
        <taxon>Streptophyta</taxon>
        <taxon>Embryophyta</taxon>
        <taxon>Tracheophyta</taxon>
        <taxon>Spermatophyta</taxon>
        <taxon>Magnoliopsida</taxon>
        <taxon>eudicotyledons</taxon>
        <taxon>Gunneridae</taxon>
        <taxon>Pentapetalae</taxon>
        <taxon>rosids</taxon>
        <taxon>malvids</taxon>
        <taxon>Myrtales</taxon>
        <taxon>Myrtaceae</taxon>
        <taxon>Myrtoideae</taxon>
        <taxon>Eucalypteae</taxon>
        <taxon>Corymbia</taxon>
    </lineage>
</organism>
<evidence type="ECO:0000256" key="1">
    <source>
        <dbReference type="SAM" id="Phobius"/>
    </source>
</evidence>
<dbReference type="Gramene" id="rna-gnl|WGS:JABURB|Cocit.L3617.1">
    <property type="protein sequence ID" value="cds-KAF7846892.1"/>
    <property type="gene ID" value="gene-BT93_L3617"/>
</dbReference>
<keyword evidence="1" id="KW-1133">Transmembrane helix</keyword>
<name>A0A8T0CJB1_CORYI</name>
<dbReference type="AlphaFoldDB" id="A0A8T0CJB1"/>
<feature type="signal peptide" evidence="2">
    <location>
        <begin position="1"/>
        <end position="17"/>
    </location>
</feature>
<gene>
    <name evidence="4" type="ORF">BT93_L3617</name>
</gene>
<protein>
    <recommendedName>
        <fullName evidence="3">PGG domain-containing protein</fullName>
    </recommendedName>
</protein>
<sequence length="131" mass="14681">MLLVIATLIAAVTFRAGVNPPVGCGKTTRAQRGRRYLLHPLGALSRLPGLQHIRTRHVRPLDHLAHQQYPFQLEIVAATVSMMVMCASALFVVVPDERVKFRYITLTAFVPVIIRVVIYVFRKYAIEASTV</sequence>
<feature type="transmembrane region" description="Helical" evidence="1">
    <location>
        <begin position="101"/>
        <end position="121"/>
    </location>
</feature>
<evidence type="ECO:0000256" key="2">
    <source>
        <dbReference type="SAM" id="SignalP"/>
    </source>
</evidence>
<dbReference type="Proteomes" id="UP000806378">
    <property type="component" value="Unassembled WGS sequence"/>
</dbReference>
<accession>A0A8T0CJB1</accession>
<dbReference type="Pfam" id="PF13962">
    <property type="entry name" value="PGG"/>
    <property type="match status" value="1"/>
</dbReference>
<evidence type="ECO:0000313" key="4">
    <source>
        <dbReference type="EMBL" id="KAF7846892.1"/>
    </source>
</evidence>
<comment type="caution">
    <text evidence="4">The sequence shown here is derived from an EMBL/GenBank/DDBJ whole genome shotgun (WGS) entry which is preliminary data.</text>
</comment>
<evidence type="ECO:0000259" key="3">
    <source>
        <dbReference type="Pfam" id="PF13962"/>
    </source>
</evidence>
<feature type="transmembrane region" description="Helical" evidence="1">
    <location>
        <begin position="75"/>
        <end position="94"/>
    </location>
</feature>
<reference evidence="4" key="1">
    <citation type="submission" date="2020-05" db="EMBL/GenBank/DDBJ databases">
        <title>WGS assembly of Corymbia citriodora subspecies variegata.</title>
        <authorList>
            <person name="Barry K."/>
            <person name="Hundley H."/>
            <person name="Shu S."/>
            <person name="Jenkins J."/>
            <person name="Grimwood J."/>
            <person name="Baten A."/>
        </authorList>
    </citation>
    <scope>NUCLEOTIDE SEQUENCE</scope>
    <source>
        <strain evidence="4">CV2-018</strain>
    </source>
</reference>
<keyword evidence="1" id="KW-0472">Membrane</keyword>
<keyword evidence="2" id="KW-0732">Signal</keyword>
<keyword evidence="5" id="KW-1185">Reference proteome</keyword>
<proteinExistence type="predicted"/>
<feature type="domain" description="PGG" evidence="3">
    <location>
        <begin position="2"/>
        <end position="37"/>
    </location>
</feature>
<dbReference type="InterPro" id="IPR026961">
    <property type="entry name" value="PGG_dom"/>
</dbReference>
<evidence type="ECO:0000313" key="5">
    <source>
        <dbReference type="Proteomes" id="UP000806378"/>
    </source>
</evidence>
<feature type="chain" id="PRO_5035890057" description="PGG domain-containing protein" evidence="2">
    <location>
        <begin position="18"/>
        <end position="131"/>
    </location>
</feature>